<dbReference type="Proteomes" id="UP000886653">
    <property type="component" value="Unassembled WGS sequence"/>
</dbReference>
<evidence type="ECO:0000313" key="3">
    <source>
        <dbReference type="Proteomes" id="UP000886653"/>
    </source>
</evidence>
<gene>
    <name evidence="2" type="ORF">CROQUDRAFT_677056</name>
</gene>
<organism evidence="2 3">
    <name type="scientific">Cronartium quercuum f. sp. fusiforme G11</name>
    <dbReference type="NCBI Taxonomy" id="708437"/>
    <lineage>
        <taxon>Eukaryota</taxon>
        <taxon>Fungi</taxon>
        <taxon>Dikarya</taxon>
        <taxon>Basidiomycota</taxon>
        <taxon>Pucciniomycotina</taxon>
        <taxon>Pucciniomycetes</taxon>
        <taxon>Pucciniales</taxon>
        <taxon>Coleosporiaceae</taxon>
        <taxon>Cronartium</taxon>
    </lineage>
</organism>
<dbReference type="AlphaFoldDB" id="A0A9P6N4P3"/>
<evidence type="ECO:0000256" key="1">
    <source>
        <dbReference type="SAM" id="Coils"/>
    </source>
</evidence>
<comment type="caution">
    <text evidence="2">The sequence shown here is derived from an EMBL/GenBank/DDBJ whole genome shotgun (WGS) entry which is preliminary data.</text>
</comment>
<name>A0A9P6N4P3_9BASI</name>
<accession>A0A9P6N4P3</accession>
<keyword evidence="1" id="KW-0175">Coiled coil</keyword>
<sequence>MSQAESDRALSYLIKYYETGDQSIDYKPALLWSKMREYHASQSIHKQMSLRDALDNSKQSLNKDLLKHIDEWQLKLKALLEAHEHLTEEEKCSCLARSLNLKW</sequence>
<evidence type="ECO:0000313" key="2">
    <source>
        <dbReference type="EMBL" id="KAG0138914.1"/>
    </source>
</evidence>
<proteinExistence type="predicted"/>
<reference evidence="2" key="1">
    <citation type="submission" date="2013-11" db="EMBL/GenBank/DDBJ databases">
        <title>Genome sequence of the fusiform rust pathogen reveals effectors for host alternation and coevolution with pine.</title>
        <authorList>
            <consortium name="DOE Joint Genome Institute"/>
            <person name="Smith K."/>
            <person name="Pendleton A."/>
            <person name="Kubisiak T."/>
            <person name="Anderson C."/>
            <person name="Salamov A."/>
            <person name="Aerts A."/>
            <person name="Riley R."/>
            <person name="Clum A."/>
            <person name="Lindquist E."/>
            <person name="Ence D."/>
            <person name="Campbell M."/>
            <person name="Kronenberg Z."/>
            <person name="Feau N."/>
            <person name="Dhillon B."/>
            <person name="Hamelin R."/>
            <person name="Burleigh J."/>
            <person name="Smith J."/>
            <person name="Yandell M."/>
            <person name="Nelson C."/>
            <person name="Grigoriev I."/>
            <person name="Davis J."/>
        </authorList>
    </citation>
    <scope>NUCLEOTIDE SEQUENCE</scope>
    <source>
        <strain evidence="2">G11</strain>
    </source>
</reference>
<dbReference type="EMBL" id="MU168228">
    <property type="protein sequence ID" value="KAG0138914.1"/>
    <property type="molecule type" value="Genomic_DNA"/>
</dbReference>
<protein>
    <submittedName>
        <fullName evidence="2">Uncharacterized protein</fullName>
    </submittedName>
</protein>
<keyword evidence="3" id="KW-1185">Reference proteome</keyword>
<feature type="coiled-coil region" evidence="1">
    <location>
        <begin position="62"/>
        <end position="89"/>
    </location>
</feature>